<name>A0A8X7WFQ5_BRACI</name>
<dbReference type="InterPro" id="IPR044286">
    <property type="entry name" value="SINL_plant"/>
</dbReference>
<protein>
    <recommendedName>
        <fullName evidence="5">E3 ubiquitin-protein ligase Sina-like RING finger domain-containing protein</fullName>
    </recommendedName>
</protein>
<feature type="compositionally biased region" description="Polar residues" evidence="4">
    <location>
        <begin position="10"/>
        <end position="22"/>
    </location>
</feature>
<dbReference type="Gene3D" id="3.30.40.10">
    <property type="entry name" value="Zinc/RING finger domain, C3HC4 (zinc finger)"/>
    <property type="match status" value="1"/>
</dbReference>
<evidence type="ECO:0000313" key="7">
    <source>
        <dbReference type="Proteomes" id="UP000886595"/>
    </source>
</evidence>
<dbReference type="PANTHER" id="PTHR46632">
    <property type="entry name" value="E3 UBIQUITIN-PROTEIN LIGASE SINA-LIKE 4"/>
    <property type="match status" value="1"/>
</dbReference>
<dbReference type="CDD" id="cd16571">
    <property type="entry name" value="RING-HC_SIAHs"/>
    <property type="match status" value="1"/>
</dbReference>
<keyword evidence="1" id="KW-0479">Metal-binding</keyword>
<dbReference type="AlphaFoldDB" id="A0A8X7WFQ5"/>
<dbReference type="SUPFAM" id="SSF49599">
    <property type="entry name" value="TRAF domain-like"/>
    <property type="match status" value="1"/>
</dbReference>
<dbReference type="OrthoDB" id="4788989at2759"/>
<dbReference type="InterPro" id="IPR049548">
    <property type="entry name" value="Sina-like_RING"/>
</dbReference>
<keyword evidence="2" id="KW-0863">Zinc-finger</keyword>
<dbReference type="PANTHER" id="PTHR46632:SF23">
    <property type="entry name" value="RING-TYPE E3 UBIQUITIN TRANSFERASE"/>
    <property type="match status" value="1"/>
</dbReference>
<dbReference type="InterPro" id="IPR013083">
    <property type="entry name" value="Znf_RING/FYVE/PHD"/>
</dbReference>
<gene>
    <name evidence="6" type="ORF">Bca52824_000046</name>
</gene>
<keyword evidence="7" id="KW-1185">Reference proteome</keyword>
<feature type="domain" description="E3 ubiquitin-protein ligase Sina-like RING finger" evidence="5">
    <location>
        <begin position="42"/>
        <end position="77"/>
    </location>
</feature>
<evidence type="ECO:0000313" key="6">
    <source>
        <dbReference type="EMBL" id="KAG2328866.1"/>
    </source>
</evidence>
<dbReference type="GO" id="GO:0008270">
    <property type="term" value="F:zinc ion binding"/>
    <property type="evidence" value="ECO:0007669"/>
    <property type="project" value="UniProtKB-KW"/>
</dbReference>
<dbReference type="EMBL" id="JAAMPC010000001">
    <property type="protein sequence ID" value="KAG2328866.1"/>
    <property type="molecule type" value="Genomic_DNA"/>
</dbReference>
<feature type="region of interest" description="Disordered" evidence="4">
    <location>
        <begin position="1"/>
        <end position="29"/>
    </location>
</feature>
<dbReference type="SUPFAM" id="SSF57850">
    <property type="entry name" value="RING/U-box"/>
    <property type="match status" value="1"/>
</dbReference>
<evidence type="ECO:0000256" key="2">
    <source>
        <dbReference type="ARBA" id="ARBA00022771"/>
    </source>
</evidence>
<evidence type="ECO:0000259" key="5">
    <source>
        <dbReference type="Pfam" id="PF21362"/>
    </source>
</evidence>
<keyword evidence="3" id="KW-0862">Zinc</keyword>
<evidence type="ECO:0000256" key="4">
    <source>
        <dbReference type="SAM" id="MobiDB-lite"/>
    </source>
</evidence>
<organism evidence="6 7">
    <name type="scientific">Brassica carinata</name>
    <name type="common">Ethiopian mustard</name>
    <name type="synonym">Abyssinian cabbage</name>
    <dbReference type="NCBI Taxonomy" id="52824"/>
    <lineage>
        <taxon>Eukaryota</taxon>
        <taxon>Viridiplantae</taxon>
        <taxon>Streptophyta</taxon>
        <taxon>Embryophyta</taxon>
        <taxon>Tracheophyta</taxon>
        <taxon>Spermatophyta</taxon>
        <taxon>Magnoliopsida</taxon>
        <taxon>eudicotyledons</taxon>
        <taxon>Gunneridae</taxon>
        <taxon>Pentapetalae</taxon>
        <taxon>rosids</taxon>
        <taxon>malvids</taxon>
        <taxon>Brassicales</taxon>
        <taxon>Brassicaceae</taxon>
        <taxon>Brassiceae</taxon>
        <taxon>Brassica</taxon>
    </lineage>
</organism>
<proteinExistence type="predicted"/>
<evidence type="ECO:0000256" key="3">
    <source>
        <dbReference type="ARBA" id="ARBA00022833"/>
    </source>
</evidence>
<sequence length="263" mass="30229">MTGFSEDRNNNASQKRQRTSGGDSEGKKKRTATLDDLDAIECPLCFKPLTIPIFQCDNGHIACFTCLHKLSQKCATCSLKTRYRNRAMERLLELLRIISFAETSTHLKICAFTQRACPFSSCDFVCFNKDLYDHSVAKHCESAYMFECGEPVFIYPLNGKRVILKERTTEGEGEIVIVECFDTPQGRIFYASCIGPGEEELSYTFKLFSSCSDRLWFESVLKRVRHVTDEVPDEHFMLVPSCMCPDYKFYICIHRQTDEEDDE</sequence>
<dbReference type="Proteomes" id="UP000886595">
    <property type="component" value="Unassembled WGS sequence"/>
</dbReference>
<evidence type="ECO:0000256" key="1">
    <source>
        <dbReference type="ARBA" id="ARBA00022723"/>
    </source>
</evidence>
<dbReference type="Pfam" id="PF21362">
    <property type="entry name" value="Sina_RING"/>
    <property type="match status" value="1"/>
</dbReference>
<comment type="caution">
    <text evidence="6">The sequence shown here is derived from an EMBL/GenBank/DDBJ whole genome shotgun (WGS) entry which is preliminary data.</text>
</comment>
<reference evidence="6 7" key="1">
    <citation type="submission" date="2020-02" db="EMBL/GenBank/DDBJ databases">
        <authorList>
            <person name="Ma Q."/>
            <person name="Huang Y."/>
            <person name="Song X."/>
            <person name="Pei D."/>
        </authorList>
    </citation>
    <scope>NUCLEOTIDE SEQUENCE [LARGE SCALE GENOMIC DNA]</scope>
    <source>
        <strain evidence="6">Sxm20200214</strain>
        <tissue evidence="6">Leaf</tissue>
    </source>
</reference>
<accession>A0A8X7WFQ5</accession>